<evidence type="ECO:0000256" key="4">
    <source>
        <dbReference type="ARBA" id="ARBA00023295"/>
    </source>
</evidence>
<dbReference type="InterPro" id="IPR011330">
    <property type="entry name" value="Glyco_hydro/deAcase_b/a-brl"/>
</dbReference>
<dbReference type="InterPro" id="IPR011013">
    <property type="entry name" value="Gal_mutarotase_sf_dom"/>
</dbReference>
<dbReference type="InterPro" id="IPR041147">
    <property type="entry name" value="GH38_C"/>
</dbReference>
<dbReference type="Pfam" id="PF09261">
    <property type="entry name" value="Alpha-mann_mid"/>
    <property type="match status" value="1"/>
</dbReference>
<dbReference type="Pfam" id="PF01074">
    <property type="entry name" value="Glyco_hydro_38N"/>
    <property type="match status" value="1"/>
</dbReference>
<sequence>MALSIEQRLDRIRVRLDELTWWRERETLPVGGWTLNGKPIEVGAPWPSRDGVQSFAAGVSVPSSWPIAETRLFLDLGGEALATLIYADDNVGFGNDPYHKEFPVRAHDFRIEAEAVARLPFGEPVRKPHLNDARLYWLDGAIDAFRLRLSQVHEAATELGEHEVVPHLVAVAEEAFYGLEWPSGTEDYVARFAPQRGQQRIWQLPPLKDNPAPLSEEQRQSVIKADLKLIERLRELQQRFPQQGEIALTGHAHIDLAWLWPYAETRRKMRRTFSTAVTLMEGSNEYLAQSGFRFNQSTAHYYAQIEEDDPALFQKIKAKVSAGGWETVGGMWVEPDTNMPTGESLTRQILYGQRYFQQKFGVKHRVCWLPDCFGFSGGLPQLLKQGGIDSFFTIKVNWNDTNTIPADLFWWEGIDGSRVLTHTFNNPWHGYNGAVNPLSILKTWRNFMQKPQHPTSLLAVGYGDGGGGVTPEYVEREMQLRDFPVLPKARWSRVEDFFAAAHETGKKTELPVWQGDIYLELHRATLTTQSATKKAHRQAERALITAETLASLAALLGGEQPESLEHIWRVVLKNEFHDILPGSSIAEVYEDAERELNDAVGRALARQQMAMSVIVNRIPNGDVHDAVIVVNPSLSRRPVRVTLSDGTHFSSSDVMAPLGIKVFTRATLEPVAGLSVSESHLENAHIRATIGLDGTVTSLIHKATGREALAGRGNQLWVYPSDKPRDWDAWDIEEDYAKKGIELNRPESIKVVEDTPARAAIRIVRRFRASTVTQTYILEANGVRLDIATEIDWHDRHCLLRTQTPVAVRAAHATFEHANGVVQRTTHNNTSWDQAQFEVPGHRFLDMSEPGFGVALLNDAKYGHSAKGNVLGLSLVRSPVYPDPLADEGGQRFTYALYPHAGEWHEGRVREEAEDLNQPMLAAIAGGVAAAHYEPIGVDGIPAALSGLKPAEDGNGLVLRVYEPSGRRGDFAVQVPEGWKLGEGLGIGEERMGGGEGGGLRRVEVRRWR</sequence>
<organism evidence="6 7">
    <name type="scientific">Devosia insulae DS-56</name>
    <dbReference type="NCBI Taxonomy" id="1116389"/>
    <lineage>
        <taxon>Bacteria</taxon>
        <taxon>Pseudomonadati</taxon>
        <taxon>Pseudomonadota</taxon>
        <taxon>Alphaproteobacteria</taxon>
        <taxon>Hyphomicrobiales</taxon>
        <taxon>Devosiaceae</taxon>
        <taxon>Devosia</taxon>
    </lineage>
</organism>
<dbReference type="Pfam" id="PF17677">
    <property type="entry name" value="Glyco_hydro38C2"/>
    <property type="match status" value="1"/>
</dbReference>
<comment type="similarity">
    <text evidence="1">Belongs to the glycosyl hydrolase 38 family.</text>
</comment>
<dbReference type="GO" id="GO:0004559">
    <property type="term" value="F:alpha-mannosidase activity"/>
    <property type="evidence" value="ECO:0007669"/>
    <property type="project" value="InterPro"/>
</dbReference>
<dbReference type="InterPro" id="IPR011682">
    <property type="entry name" value="Glyco_hydro_38_C"/>
</dbReference>
<dbReference type="CDD" id="cd10789">
    <property type="entry name" value="GH38N_AMII_ER_cytosolic"/>
    <property type="match status" value="1"/>
</dbReference>
<dbReference type="InterPro" id="IPR000602">
    <property type="entry name" value="Glyco_hydro_38_N"/>
</dbReference>
<dbReference type="PANTHER" id="PTHR46017">
    <property type="entry name" value="ALPHA-MANNOSIDASE 2C1"/>
    <property type="match status" value="1"/>
</dbReference>
<dbReference type="InterPro" id="IPR037094">
    <property type="entry name" value="Glyco_hydro_38_cen_sf"/>
</dbReference>
<dbReference type="Pfam" id="PF07748">
    <property type="entry name" value="Glyco_hydro_38C"/>
    <property type="match status" value="1"/>
</dbReference>
<evidence type="ECO:0000259" key="5">
    <source>
        <dbReference type="SMART" id="SM00872"/>
    </source>
</evidence>
<evidence type="ECO:0000256" key="3">
    <source>
        <dbReference type="ARBA" id="ARBA00022801"/>
    </source>
</evidence>
<name>A0A1E5XNS3_9HYPH</name>
<dbReference type="FunFam" id="3.20.110.10:FF:000002">
    <property type="entry name" value="alpha-mannosidase 2C1 isoform X1"/>
    <property type="match status" value="1"/>
</dbReference>
<keyword evidence="2" id="KW-0479">Metal-binding</keyword>
<dbReference type="EMBL" id="LAJE02000220">
    <property type="protein sequence ID" value="OEO30256.1"/>
    <property type="molecule type" value="Genomic_DNA"/>
</dbReference>
<accession>A0A1E5XNS3</accession>
<reference evidence="6 7" key="1">
    <citation type="journal article" date="2015" name="Genome Announc.">
        <title>Genome Assemblies of Three Soil-Associated Devosia species: D. insulae, D. limi, and D. soli.</title>
        <authorList>
            <person name="Hassan Y.I."/>
            <person name="Lepp D."/>
            <person name="Zhou T."/>
        </authorList>
    </citation>
    <scope>NUCLEOTIDE SEQUENCE [LARGE SCALE GENOMIC DNA]</scope>
    <source>
        <strain evidence="6 7">DS-56</strain>
    </source>
</reference>
<dbReference type="Gene3D" id="1.20.1270.50">
    <property type="entry name" value="Glycoside hydrolase family 38, central domain"/>
    <property type="match status" value="1"/>
</dbReference>
<dbReference type="RefSeq" id="WP_069910517.1">
    <property type="nucleotide sequence ID" value="NZ_LAJE02000220.1"/>
</dbReference>
<dbReference type="Gene3D" id="3.20.110.10">
    <property type="entry name" value="Glycoside hydrolase 38, N terminal domain"/>
    <property type="match status" value="1"/>
</dbReference>
<evidence type="ECO:0000313" key="6">
    <source>
        <dbReference type="EMBL" id="OEO30256.1"/>
    </source>
</evidence>
<dbReference type="AlphaFoldDB" id="A0A1E5XNS3"/>
<dbReference type="FunFam" id="2.70.98.30:FF:000010">
    <property type="entry name" value="Cytosolic alpha-mannosidase"/>
    <property type="match status" value="1"/>
</dbReference>
<dbReference type="InterPro" id="IPR027291">
    <property type="entry name" value="Glyco_hydro_38_N_sf"/>
</dbReference>
<dbReference type="InterPro" id="IPR015341">
    <property type="entry name" value="Glyco_hydro_38_cen"/>
</dbReference>
<feature type="non-terminal residue" evidence="6">
    <location>
        <position position="1009"/>
    </location>
</feature>
<evidence type="ECO:0000256" key="2">
    <source>
        <dbReference type="ARBA" id="ARBA00022723"/>
    </source>
</evidence>
<dbReference type="PANTHER" id="PTHR46017:SF1">
    <property type="entry name" value="ALPHA-MANNOSIDASE 2C1"/>
    <property type="match status" value="1"/>
</dbReference>
<keyword evidence="4" id="KW-0326">Glycosidase</keyword>
<dbReference type="SMART" id="SM00872">
    <property type="entry name" value="Alpha-mann_mid"/>
    <property type="match status" value="1"/>
</dbReference>
<dbReference type="GO" id="GO:0046872">
    <property type="term" value="F:metal ion binding"/>
    <property type="evidence" value="ECO:0007669"/>
    <property type="project" value="UniProtKB-KW"/>
</dbReference>
<comment type="caution">
    <text evidence="6">The sequence shown here is derived from an EMBL/GenBank/DDBJ whole genome shotgun (WGS) entry which is preliminary data.</text>
</comment>
<dbReference type="GO" id="GO:0006013">
    <property type="term" value="P:mannose metabolic process"/>
    <property type="evidence" value="ECO:0007669"/>
    <property type="project" value="InterPro"/>
</dbReference>
<feature type="domain" description="Glycoside hydrolase family 38 central" evidence="5">
    <location>
        <begin position="520"/>
        <end position="596"/>
    </location>
</feature>
<dbReference type="SUPFAM" id="SSF88688">
    <property type="entry name" value="Families 57/38 glycoside transferase middle domain"/>
    <property type="match status" value="1"/>
</dbReference>
<keyword evidence="3" id="KW-0378">Hydrolase</keyword>
<dbReference type="GO" id="GO:0030246">
    <property type="term" value="F:carbohydrate binding"/>
    <property type="evidence" value="ECO:0007669"/>
    <property type="project" value="InterPro"/>
</dbReference>
<dbReference type="GO" id="GO:0009313">
    <property type="term" value="P:oligosaccharide catabolic process"/>
    <property type="evidence" value="ECO:0007669"/>
    <property type="project" value="TreeGrafter"/>
</dbReference>
<proteinExistence type="inferred from homology"/>
<evidence type="ECO:0000313" key="7">
    <source>
        <dbReference type="Proteomes" id="UP000095463"/>
    </source>
</evidence>
<dbReference type="Gene3D" id="2.70.98.30">
    <property type="entry name" value="Golgi alpha-mannosidase II, domain 4"/>
    <property type="match status" value="1"/>
</dbReference>
<evidence type="ECO:0000256" key="1">
    <source>
        <dbReference type="ARBA" id="ARBA00009792"/>
    </source>
</evidence>
<gene>
    <name evidence="6" type="ORF">VW23_022215</name>
</gene>
<keyword evidence="7" id="KW-1185">Reference proteome</keyword>
<dbReference type="SUPFAM" id="SSF74650">
    <property type="entry name" value="Galactose mutarotase-like"/>
    <property type="match status" value="1"/>
</dbReference>
<dbReference type="SUPFAM" id="SSF88713">
    <property type="entry name" value="Glycoside hydrolase/deacetylase"/>
    <property type="match status" value="1"/>
</dbReference>
<dbReference type="InterPro" id="IPR028995">
    <property type="entry name" value="Glyco_hydro_57/38_cen_sf"/>
</dbReference>
<dbReference type="OrthoDB" id="9772207at2"/>
<protein>
    <submittedName>
        <fullName evidence="6">Alpha-mannosidase</fullName>
    </submittedName>
</protein>
<dbReference type="Proteomes" id="UP000095463">
    <property type="component" value="Unassembled WGS sequence"/>
</dbReference>